<dbReference type="CDD" id="cd08774">
    <property type="entry name" value="14-3-3"/>
    <property type="match status" value="1"/>
</dbReference>
<dbReference type="SUPFAM" id="SSF48445">
    <property type="entry name" value="14-3-3 protein"/>
    <property type="match status" value="1"/>
</dbReference>
<name>A0AA88GCN9_NAELO</name>
<dbReference type="Gene3D" id="1.20.190.20">
    <property type="entry name" value="14-3-3 domain"/>
    <property type="match status" value="1"/>
</dbReference>
<dbReference type="RefSeq" id="XP_044542428.1">
    <property type="nucleotide sequence ID" value="XM_044688114.1"/>
</dbReference>
<accession>A0AA88GCN9</accession>
<dbReference type="SMART" id="SM00101">
    <property type="entry name" value="14_3_3"/>
    <property type="match status" value="1"/>
</dbReference>
<evidence type="ECO:0000313" key="5">
    <source>
        <dbReference type="Proteomes" id="UP000816034"/>
    </source>
</evidence>
<reference evidence="4 5" key="1">
    <citation type="journal article" date="2018" name="BMC Genomics">
        <title>The genome of Naegleria lovaniensis, the basis for a comparative approach to unravel pathogenicity factors of the human pathogenic amoeba N. fowleri.</title>
        <authorList>
            <person name="Liechti N."/>
            <person name="Schurch N."/>
            <person name="Bruggmann R."/>
            <person name="Wittwer M."/>
        </authorList>
    </citation>
    <scope>NUCLEOTIDE SEQUENCE [LARGE SCALE GENOMIC DNA]</scope>
    <source>
        <strain evidence="4 5">ATCC 30569</strain>
    </source>
</reference>
<gene>
    <name evidence="4" type="ORF">C9374_012357</name>
</gene>
<evidence type="ECO:0000259" key="3">
    <source>
        <dbReference type="SMART" id="SM00101"/>
    </source>
</evidence>
<dbReference type="Proteomes" id="UP000816034">
    <property type="component" value="Unassembled WGS sequence"/>
</dbReference>
<proteinExistence type="inferred from homology"/>
<dbReference type="PRINTS" id="PR00305">
    <property type="entry name" value="1433ZETA"/>
</dbReference>
<feature type="site" description="Interaction with phosphoserine on interacting protein" evidence="2">
    <location>
        <position position="154"/>
    </location>
</feature>
<dbReference type="InterPro" id="IPR036815">
    <property type="entry name" value="14-3-3_dom_sf"/>
</dbReference>
<dbReference type="PIRSF" id="PIRSF000868">
    <property type="entry name" value="14-3-3"/>
    <property type="match status" value="1"/>
</dbReference>
<organism evidence="4 5">
    <name type="scientific">Naegleria lovaniensis</name>
    <name type="common">Amoeba</name>
    <dbReference type="NCBI Taxonomy" id="51637"/>
    <lineage>
        <taxon>Eukaryota</taxon>
        <taxon>Discoba</taxon>
        <taxon>Heterolobosea</taxon>
        <taxon>Tetramitia</taxon>
        <taxon>Eutetramitia</taxon>
        <taxon>Vahlkampfiidae</taxon>
        <taxon>Naegleria</taxon>
    </lineage>
</organism>
<sequence length="270" mass="31346">MLQQQPLHNDPYISVPSLLSRLDFQTREDYFEMAKLCEQAEHYQEMNYCMCMMAIRYSTIQEFTSDENHLLSVSFSRQIADRRSSLRSLAHKLYSTSQQAREHALVCNYFHKIENELEHVCQQVFHILENYLIPNSSQIENQVFYYKMLGDYCRYLLEVKSITLDGIDVKQKGLDSYSTALTMAQKGLSPFSLSRLGLVLNYCVFMYEMCRKPLMAIQMAQKACDEAQQALEDQQPLDASTVKAAKSVMQLLKDNVAFFIQESEIDPDEL</sequence>
<dbReference type="Pfam" id="PF00244">
    <property type="entry name" value="14-3-3"/>
    <property type="match status" value="1"/>
</dbReference>
<dbReference type="EMBL" id="PYSW02000058">
    <property type="protein sequence ID" value="KAG2373254.1"/>
    <property type="molecule type" value="Genomic_DNA"/>
</dbReference>
<comment type="caution">
    <text evidence="4">The sequence shown here is derived from an EMBL/GenBank/DDBJ whole genome shotgun (WGS) entry which is preliminary data.</text>
</comment>
<dbReference type="InterPro" id="IPR000308">
    <property type="entry name" value="14-3-3"/>
</dbReference>
<evidence type="ECO:0000313" key="4">
    <source>
        <dbReference type="EMBL" id="KAG2373254.1"/>
    </source>
</evidence>
<dbReference type="InterPro" id="IPR023410">
    <property type="entry name" value="14-3-3_domain"/>
</dbReference>
<dbReference type="AlphaFoldDB" id="A0AA88GCN9"/>
<protein>
    <recommendedName>
        <fullName evidence="3">14-3-3 domain-containing protein</fullName>
    </recommendedName>
</protein>
<comment type="similarity">
    <text evidence="1">Belongs to the 14-3-3 family.</text>
</comment>
<keyword evidence="5" id="KW-1185">Reference proteome</keyword>
<dbReference type="PANTHER" id="PTHR18860">
    <property type="entry name" value="14-3-3 PROTEIN"/>
    <property type="match status" value="1"/>
</dbReference>
<evidence type="ECO:0000256" key="1">
    <source>
        <dbReference type="ARBA" id="ARBA00006141"/>
    </source>
</evidence>
<feature type="domain" description="14-3-3" evidence="3">
    <location>
        <begin position="27"/>
        <end position="270"/>
    </location>
</feature>
<feature type="site" description="Interaction with phosphoserine on interacting protein" evidence="2">
    <location>
        <position position="83"/>
    </location>
</feature>
<evidence type="ECO:0000256" key="2">
    <source>
        <dbReference type="PIRSR" id="PIRSR000868-1"/>
    </source>
</evidence>
<dbReference type="GeneID" id="68104811"/>